<dbReference type="RefSeq" id="WP_015754126.1">
    <property type="nucleotide sequence ID" value="NC_013222.1"/>
</dbReference>
<gene>
    <name evidence="1" type="ordered locus">RB2501_10782</name>
</gene>
<keyword evidence="2" id="KW-1185">Reference proteome</keyword>
<reference evidence="1 2" key="1">
    <citation type="journal article" date="2009" name="J. Bacteriol.">
        <title>Complete genome sequence of Robiginitalea biformata HTCC2501.</title>
        <authorList>
            <person name="Oh H.M."/>
            <person name="Giovannoni S.J."/>
            <person name="Lee K."/>
            <person name="Ferriera S."/>
            <person name="Johnson J."/>
            <person name="Cho J.C."/>
        </authorList>
    </citation>
    <scope>NUCLEOTIDE SEQUENCE [LARGE SCALE GENOMIC DNA]</scope>
    <source>
        <strain evidence="2">ATCC BAA-864 / HTCC2501 / KCTC 12146</strain>
    </source>
</reference>
<organism evidence="1 2">
    <name type="scientific">Robiginitalea biformata (strain ATCC BAA-864 / DSM 15991 / KCTC 12146 / HTCC2501)</name>
    <dbReference type="NCBI Taxonomy" id="313596"/>
    <lineage>
        <taxon>Bacteria</taxon>
        <taxon>Pseudomonadati</taxon>
        <taxon>Bacteroidota</taxon>
        <taxon>Flavobacteriia</taxon>
        <taxon>Flavobacteriales</taxon>
        <taxon>Flavobacteriaceae</taxon>
        <taxon>Robiginitalea</taxon>
    </lineage>
</organism>
<dbReference type="HOGENOM" id="CLU_1894625_0_0_10"/>
<evidence type="ECO:0000313" key="2">
    <source>
        <dbReference type="Proteomes" id="UP000009049"/>
    </source>
</evidence>
<proteinExistence type="predicted"/>
<evidence type="ECO:0000313" key="1">
    <source>
        <dbReference type="EMBL" id="EAR14805.1"/>
    </source>
</evidence>
<dbReference type="AlphaFoldDB" id="A4CMB3"/>
<dbReference type="OrthoDB" id="9799053at2"/>
<dbReference type="Proteomes" id="UP000009049">
    <property type="component" value="Chromosome"/>
</dbReference>
<sequence length="134" mass="14778">MKPEVSLIYRDLTRWFGTHITGQTDAGLRVVQEISKASGLSCLDHPFEPDTCLQASSEVRREYRLHYSPEDLFHFLLGYCMKAPAGHPPRRFIAADFAGMVVPDGPAAFWELVDWGEDVAKQSGGGNPNGAPSD</sequence>
<accession>A4CMB3</accession>
<protein>
    <submittedName>
        <fullName evidence="1">Uncharacterized protein</fullName>
    </submittedName>
</protein>
<dbReference type="STRING" id="313596.RB2501_10782"/>
<name>A4CMB3_ROBBH</name>
<dbReference type="EMBL" id="CP001712">
    <property type="protein sequence ID" value="EAR14805.1"/>
    <property type="molecule type" value="Genomic_DNA"/>
</dbReference>
<dbReference type="KEGG" id="rbi:RB2501_10782"/>